<evidence type="ECO:0000313" key="2">
    <source>
        <dbReference type="EMBL" id="ROL42121.1"/>
    </source>
</evidence>
<gene>
    <name evidence="2" type="ORF">DPX16_1306</name>
</gene>
<protein>
    <recommendedName>
        <fullName evidence="4">Secreted protein</fullName>
    </recommendedName>
</protein>
<dbReference type="AlphaFoldDB" id="A0A3N0Y7Y4"/>
<dbReference type="EMBL" id="RJVU01050255">
    <property type="protein sequence ID" value="ROL42121.1"/>
    <property type="molecule type" value="Genomic_DNA"/>
</dbReference>
<evidence type="ECO:0000313" key="3">
    <source>
        <dbReference type="Proteomes" id="UP000281406"/>
    </source>
</evidence>
<proteinExistence type="predicted"/>
<sequence>MLSYTGMLALLLIHGNVMLPYVSSQNANQSSLSLPNADSTCRISRKKADEDQLQPTVRNTLRKLSRPTNKNWCVPDFKEL</sequence>
<keyword evidence="1" id="KW-0732">Signal</keyword>
<feature type="chain" id="PRO_5018039488" description="Secreted protein" evidence="1">
    <location>
        <begin position="25"/>
        <end position="80"/>
    </location>
</feature>
<keyword evidence="3" id="KW-1185">Reference proteome</keyword>
<comment type="caution">
    <text evidence="2">The sequence shown here is derived from an EMBL/GenBank/DDBJ whole genome shotgun (WGS) entry which is preliminary data.</text>
</comment>
<dbReference type="Proteomes" id="UP000281406">
    <property type="component" value="Unassembled WGS sequence"/>
</dbReference>
<reference evidence="2 3" key="1">
    <citation type="submission" date="2018-10" db="EMBL/GenBank/DDBJ databases">
        <title>Genome assembly for a Yunnan-Guizhou Plateau 3E fish, Anabarilius grahami (Regan), and its evolutionary and genetic applications.</title>
        <authorList>
            <person name="Jiang W."/>
        </authorList>
    </citation>
    <scope>NUCLEOTIDE SEQUENCE [LARGE SCALE GENOMIC DNA]</scope>
    <source>
        <strain evidence="2">AG-KIZ</strain>
        <tissue evidence="2">Muscle</tissue>
    </source>
</reference>
<accession>A0A3N0Y7Y4</accession>
<evidence type="ECO:0008006" key="4">
    <source>
        <dbReference type="Google" id="ProtNLM"/>
    </source>
</evidence>
<evidence type="ECO:0000256" key="1">
    <source>
        <dbReference type="SAM" id="SignalP"/>
    </source>
</evidence>
<organism evidence="2 3">
    <name type="scientific">Anabarilius grahami</name>
    <name type="common">Kanglang fish</name>
    <name type="synonym">Barilius grahami</name>
    <dbReference type="NCBI Taxonomy" id="495550"/>
    <lineage>
        <taxon>Eukaryota</taxon>
        <taxon>Metazoa</taxon>
        <taxon>Chordata</taxon>
        <taxon>Craniata</taxon>
        <taxon>Vertebrata</taxon>
        <taxon>Euteleostomi</taxon>
        <taxon>Actinopterygii</taxon>
        <taxon>Neopterygii</taxon>
        <taxon>Teleostei</taxon>
        <taxon>Ostariophysi</taxon>
        <taxon>Cypriniformes</taxon>
        <taxon>Xenocyprididae</taxon>
        <taxon>Xenocypridinae</taxon>
        <taxon>Xenocypridinae incertae sedis</taxon>
        <taxon>Anabarilius</taxon>
    </lineage>
</organism>
<feature type="signal peptide" evidence="1">
    <location>
        <begin position="1"/>
        <end position="24"/>
    </location>
</feature>
<name>A0A3N0Y7Y4_ANAGA</name>